<evidence type="ECO:0000259" key="5">
    <source>
        <dbReference type="PROSITE" id="PS50931"/>
    </source>
</evidence>
<evidence type="ECO:0000256" key="4">
    <source>
        <dbReference type="ARBA" id="ARBA00023163"/>
    </source>
</evidence>
<dbReference type="GO" id="GO:0003677">
    <property type="term" value="F:DNA binding"/>
    <property type="evidence" value="ECO:0007669"/>
    <property type="project" value="UniProtKB-KW"/>
</dbReference>
<dbReference type="PANTHER" id="PTHR30118">
    <property type="entry name" value="HTH-TYPE TRANSCRIPTIONAL REGULATOR LEUO-RELATED"/>
    <property type="match status" value="1"/>
</dbReference>
<gene>
    <name evidence="6" type="ORF">AB4Y39_14665</name>
</gene>
<dbReference type="InterPro" id="IPR037402">
    <property type="entry name" value="YidZ_PBP2"/>
</dbReference>
<sequence length="304" mass="33980">MHNINTKTLDLNLLVVFATLWDTRNVTRAGERLALSQSAVSHALRRLRERLDDELFVLGSSGLVPTPRAMELIAPVREALEKIDQALQGGDAFVPATTQRKFRIAAGDFVEFLILPKLIQYISHQAQGVMIEVVPLPATNGLSTMLESGEIDLVINTPMTLGAGLRHEHITAIQLVTMIWAREGVPPGRFPLELYLQRPQVMIEVHQRTGNIIDRTLNDLGLERRIGALVQNFMAMPVIAAQTGYICNLPKLIAQVFADNFGLSCHEPPVEFPEPELVAYWHTRYDADPGLIWLRERVKNCILA</sequence>
<dbReference type="InterPro" id="IPR036390">
    <property type="entry name" value="WH_DNA-bd_sf"/>
</dbReference>
<dbReference type="Gene3D" id="3.40.190.10">
    <property type="entry name" value="Periplasmic binding protein-like II"/>
    <property type="match status" value="2"/>
</dbReference>
<evidence type="ECO:0000313" key="6">
    <source>
        <dbReference type="EMBL" id="XDK34961.1"/>
    </source>
</evidence>
<evidence type="ECO:0000256" key="1">
    <source>
        <dbReference type="ARBA" id="ARBA00009437"/>
    </source>
</evidence>
<keyword evidence="2" id="KW-0805">Transcription regulation</keyword>
<dbReference type="Pfam" id="PF03466">
    <property type="entry name" value="LysR_substrate"/>
    <property type="match status" value="1"/>
</dbReference>
<comment type="similarity">
    <text evidence="1">Belongs to the LysR transcriptional regulatory family.</text>
</comment>
<dbReference type="EMBL" id="CP162607">
    <property type="protein sequence ID" value="XDK34961.1"/>
    <property type="molecule type" value="Genomic_DNA"/>
</dbReference>
<dbReference type="Gene3D" id="1.10.10.10">
    <property type="entry name" value="Winged helix-like DNA-binding domain superfamily/Winged helix DNA-binding domain"/>
    <property type="match status" value="1"/>
</dbReference>
<name>A0AB39HXR1_9PSED</name>
<dbReference type="Pfam" id="PF00126">
    <property type="entry name" value="HTH_1"/>
    <property type="match status" value="1"/>
</dbReference>
<dbReference type="RefSeq" id="WP_082071425.1">
    <property type="nucleotide sequence ID" value="NZ_CP162607.1"/>
</dbReference>
<protein>
    <submittedName>
        <fullName evidence="6">LysR family transcriptional regulator</fullName>
    </submittedName>
</protein>
<evidence type="ECO:0000256" key="2">
    <source>
        <dbReference type="ARBA" id="ARBA00023015"/>
    </source>
</evidence>
<reference evidence="6" key="1">
    <citation type="submission" date="2024-07" db="EMBL/GenBank/DDBJ databases">
        <title>Identification and characteristics of a novel species of coltsfoot's symbiotic bacteria.</title>
        <authorList>
            <person name="Juszczyk A."/>
            <person name="Jasielczuk I."/>
            <person name="Gurgul A."/>
            <person name="Rogala M."/>
            <person name="Kowalczyk A."/>
            <person name="Szmatola T."/>
            <person name="Kosecka-Strojek M."/>
            <person name="Arent Z."/>
            <person name="Latowski D."/>
        </authorList>
    </citation>
    <scope>NUCLEOTIDE SEQUENCE</scope>
    <source>
        <strain evidence="6">Hg7Tf</strain>
    </source>
</reference>
<proteinExistence type="inferred from homology"/>
<dbReference type="InterPro" id="IPR050389">
    <property type="entry name" value="LysR-type_TF"/>
</dbReference>
<evidence type="ECO:0000256" key="3">
    <source>
        <dbReference type="ARBA" id="ARBA00023125"/>
    </source>
</evidence>
<keyword evidence="3" id="KW-0238">DNA-binding</keyword>
<dbReference type="GO" id="GO:0003700">
    <property type="term" value="F:DNA-binding transcription factor activity"/>
    <property type="evidence" value="ECO:0007669"/>
    <property type="project" value="InterPro"/>
</dbReference>
<dbReference type="SUPFAM" id="SSF46785">
    <property type="entry name" value="Winged helix' DNA-binding domain"/>
    <property type="match status" value="1"/>
</dbReference>
<dbReference type="PRINTS" id="PR00039">
    <property type="entry name" value="HTHLYSR"/>
</dbReference>
<dbReference type="CDD" id="cd08417">
    <property type="entry name" value="PBP2_Nitroaromatics_like"/>
    <property type="match status" value="1"/>
</dbReference>
<dbReference type="AlphaFoldDB" id="A0AB39HXR1"/>
<organism evidence="6">
    <name type="scientific">Pseudomonas sp. Hg7Tf</name>
    <dbReference type="NCBI Taxonomy" id="3236988"/>
    <lineage>
        <taxon>Bacteria</taxon>
        <taxon>Pseudomonadati</taxon>
        <taxon>Pseudomonadota</taxon>
        <taxon>Gammaproteobacteria</taxon>
        <taxon>Pseudomonadales</taxon>
        <taxon>Pseudomonadaceae</taxon>
        <taxon>Pseudomonas</taxon>
    </lineage>
</organism>
<feature type="domain" description="HTH lysR-type" evidence="5">
    <location>
        <begin position="9"/>
        <end position="66"/>
    </location>
</feature>
<dbReference type="PANTHER" id="PTHR30118:SF15">
    <property type="entry name" value="TRANSCRIPTIONAL REGULATORY PROTEIN"/>
    <property type="match status" value="1"/>
</dbReference>
<dbReference type="SUPFAM" id="SSF53850">
    <property type="entry name" value="Periplasmic binding protein-like II"/>
    <property type="match status" value="1"/>
</dbReference>
<dbReference type="InterPro" id="IPR000847">
    <property type="entry name" value="LysR_HTH_N"/>
</dbReference>
<dbReference type="InterPro" id="IPR036388">
    <property type="entry name" value="WH-like_DNA-bd_sf"/>
</dbReference>
<accession>A0AB39HXR1</accession>
<dbReference type="PROSITE" id="PS50931">
    <property type="entry name" value="HTH_LYSR"/>
    <property type="match status" value="1"/>
</dbReference>
<keyword evidence="4" id="KW-0804">Transcription</keyword>
<dbReference type="InterPro" id="IPR005119">
    <property type="entry name" value="LysR_subst-bd"/>
</dbReference>